<dbReference type="Pfam" id="PF07228">
    <property type="entry name" value="SpoIIE"/>
    <property type="match status" value="1"/>
</dbReference>
<accession>A0A239MBY4</accession>
<dbReference type="PROSITE" id="PS50112">
    <property type="entry name" value="PAS"/>
    <property type="match status" value="1"/>
</dbReference>
<evidence type="ECO:0000256" key="4">
    <source>
        <dbReference type="ARBA" id="ARBA00022723"/>
    </source>
</evidence>
<gene>
    <name evidence="17" type="ORF">SAMN05216252_12370</name>
</gene>
<reference evidence="17 18" key="1">
    <citation type="submission" date="2017-06" db="EMBL/GenBank/DDBJ databases">
        <authorList>
            <person name="Kim H.J."/>
            <person name="Triplett B.A."/>
        </authorList>
    </citation>
    <scope>NUCLEOTIDE SEQUENCE [LARGE SCALE GENOMIC DNA]</scope>
    <source>
        <strain evidence="17 18">CGMCC 4.1858</strain>
    </source>
</reference>
<dbReference type="SMART" id="SM00065">
    <property type="entry name" value="GAF"/>
    <property type="match status" value="2"/>
</dbReference>
<feature type="domain" description="PAS" evidence="16">
    <location>
        <begin position="195"/>
        <end position="222"/>
    </location>
</feature>
<keyword evidence="9" id="KW-0460">Magnesium</keyword>
<evidence type="ECO:0000256" key="14">
    <source>
        <dbReference type="ARBA" id="ARBA00075117"/>
    </source>
</evidence>
<dbReference type="GO" id="GO:0004722">
    <property type="term" value="F:protein serine/threonine phosphatase activity"/>
    <property type="evidence" value="ECO:0007669"/>
    <property type="project" value="UniProtKB-EC"/>
</dbReference>
<comment type="function">
    <text evidence="13">Primarily acts as an independent SigF regulator that is sensitive to the osmosensory signal, mediating the cross talk of PknD with the SigF regulon. Possesses both phosphatase and kinase activities. The kinase domain functions as a classic anti-sigma factor-like kinase to phosphorylate the anti-anti-sigma factor domain at the canonical regulatory site, and the phosphatase domain antagonizes this activity.</text>
</comment>
<dbReference type="FunFam" id="3.60.40.10:FF:000005">
    <property type="entry name" value="Serine/threonine protein phosphatase"/>
    <property type="match status" value="1"/>
</dbReference>
<evidence type="ECO:0000256" key="12">
    <source>
        <dbReference type="ARBA" id="ARBA00047761"/>
    </source>
</evidence>
<dbReference type="AlphaFoldDB" id="A0A239MBY4"/>
<dbReference type="Pfam" id="PF13185">
    <property type="entry name" value="GAF_2"/>
    <property type="match status" value="2"/>
</dbReference>
<dbReference type="Gene3D" id="3.30.450.20">
    <property type="entry name" value="PAS domain"/>
    <property type="match status" value="1"/>
</dbReference>
<dbReference type="Pfam" id="PF08448">
    <property type="entry name" value="PAS_4"/>
    <property type="match status" value="1"/>
</dbReference>
<dbReference type="InterPro" id="IPR003018">
    <property type="entry name" value="GAF"/>
</dbReference>
<dbReference type="GO" id="GO:0016301">
    <property type="term" value="F:kinase activity"/>
    <property type="evidence" value="ECO:0007669"/>
    <property type="project" value="UniProtKB-KW"/>
</dbReference>
<evidence type="ECO:0000256" key="9">
    <source>
        <dbReference type="ARBA" id="ARBA00022842"/>
    </source>
</evidence>
<dbReference type="CDD" id="cd00130">
    <property type="entry name" value="PAS"/>
    <property type="match status" value="1"/>
</dbReference>
<comment type="catalytic activity">
    <reaction evidence="12">
        <text>O-phospho-L-seryl-[protein] + H2O = L-seryl-[protein] + phosphate</text>
        <dbReference type="Rhea" id="RHEA:20629"/>
        <dbReference type="Rhea" id="RHEA-COMP:9863"/>
        <dbReference type="Rhea" id="RHEA-COMP:11604"/>
        <dbReference type="ChEBI" id="CHEBI:15377"/>
        <dbReference type="ChEBI" id="CHEBI:29999"/>
        <dbReference type="ChEBI" id="CHEBI:43474"/>
        <dbReference type="ChEBI" id="CHEBI:83421"/>
        <dbReference type="EC" id="3.1.3.16"/>
    </reaction>
</comment>
<evidence type="ECO:0000256" key="1">
    <source>
        <dbReference type="ARBA" id="ARBA00013081"/>
    </source>
</evidence>
<keyword evidence="8" id="KW-0067">ATP-binding</keyword>
<sequence>MVVTAPARELLDQVLAEVVRETGAHVGAVFLLMPEGRVLGMEVVTGAPRELSMPWSRLPMERSTPVADAVREGRTIRVGSREELADRYPRTALVMPYDLSMVAAPLTGADAVLGTLVLIWSRPRPAEAPPAERALLEQARERLSDHLVRAGAGGEPILPGPEPRVLRTARAVPVHPDEALAAADWARRLPEGACALDFDGRITYVSPRAAELVGVPVERLVGSLPWESLRWLRDPAHEDRYRAAVLSGQPVSFTALRPPDHWLLVQLYPDATGVSVRISPTDAAAGPAPQAAPYDESAVPIRIGAIYHLMHLATALTEAVGVDDVVRLVADLFPSAIGADAFVLCVAEGGRLRVIGDRGYRPEVMAALDGTALTAHLPATRALNTGVPSFYGSPEDLVRAYQGLELLSDMSAWAFLPLIASGRPVGACVLAFAEERSFPADERAALTSLSGLIAQALDRARIYDAKHHLAHSLQSGLLPHTLPSVPGLEVAARYLPATTGMEVGGDFYDLIRLDDTCVAAVIGDVQGHNVNAAALMGQVRTAVHAHATAGASPDQVLSRTNRLLEELDTGLFTSCLYAHLRLTEGVLRMASAGHPPALLRFPDGRTDILSRPAGLLLGIDPGAEYPTSTMTLPRGAVLALYTDGLIETPGGDLDESIAALAVTLSSRGRLPLDELAEVLVHHDGRATDRTDDTALLLLRPVPPS</sequence>
<evidence type="ECO:0000259" key="16">
    <source>
        <dbReference type="PROSITE" id="PS50112"/>
    </source>
</evidence>
<proteinExistence type="predicted"/>
<evidence type="ECO:0000256" key="15">
    <source>
        <dbReference type="ARBA" id="ARBA00081350"/>
    </source>
</evidence>
<dbReference type="GO" id="GO:0005524">
    <property type="term" value="F:ATP binding"/>
    <property type="evidence" value="ECO:0007669"/>
    <property type="project" value="UniProtKB-KW"/>
</dbReference>
<dbReference type="SMART" id="SM00091">
    <property type="entry name" value="PAS"/>
    <property type="match status" value="1"/>
</dbReference>
<dbReference type="Proteomes" id="UP000198280">
    <property type="component" value="Unassembled WGS sequence"/>
</dbReference>
<evidence type="ECO:0000256" key="2">
    <source>
        <dbReference type="ARBA" id="ARBA00022553"/>
    </source>
</evidence>
<dbReference type="PANTHER" id="PTHR43156:SF2">
    <property type="entry name" value="STAGE II SPORULATION PROTEIN E"/>
    <property type="match status" value="1"/>
</dbReference>
<dbReference type="Gene3D" id="3.60.40.10">
    <property type="entry name" value="PPM-type phosphatase domain"/>
    <property type="match status" value="1"/>
</dbReference>
<evidence type="ECO:0000313" key="18">
    <source>
        <dbReference type="Proteomes" id="UP000198280"/>
    </source>
</evidence>
<evidence type="ECO:0000256" key="6">
    <source>
        <dbReference type="ARBA" id="ARBA00022777"/>
    </source>
</evidence>
<evidence type="ECO:0000256" key="8">
    <source>
        <dbReference type="ARBA" id="ARBA00022840"/>
    </source>
</evidence>
<keyword evidence="5" id="KW-0547">Nucleotide-binding</keyword>
<keyword evidence="6" id="KW-0418">Kinase</keyword>
<dbReference type="SUPFAM" id="SSF55781">
    <property type="entry name" value="GAF domain-like"/>
    <property type="match status" value="2"/>
</dbReference>
<dbReference type="SUPFAM" id="SSF55785">
    <property type="entry name" value="PYP-like sensor domain (PAS domain)"/>
    <property type="match status" value="1"/>
</dbReference>
<dbReference type="EMBL" id="FZOF01000023">
    <property type="protein sequence ID" value="SNT39319.1"/>
    <property type="molecule type" value="Genomic_DNA"/>
</dbReference>
<keyword evidence="11" id="KW-0464">Manganese</keyword>
<dbReference type="InterPro" id="IPR029016">
    <property type="entry name" value="GAF-like_dom_sf"/>
</dbReference>
<evidence type="ECO:0000256" key="10">
    <source>
        <dbReference type="ARBA" id="ARBA00022912"/>
    </source>
</evidence>
<keyword evidence="7" id="KW-0378">Hydrolase</keyword>
<dbReference type="InterPro" id="IPR000014">
    <property type="entry name" value="PAS"/>
</dbReference>
<dbReference type="InterPro" id="IPR013656">
    <property type="entry name" value="PAS_4"/>
</dbReference>
<keyword evidence="3" id="KW-0808">Transferase</keyword>
<dbReference type="SUPFAM" id="SSF81606">
    <property type="entry name" value="PP2C-like"/>
    <property type="match status" value="1"/>
</dbReference>
<dbReference type="GO" id="GO:0046872">
    <property type="term" value="F:metal ion binding"/>
    <property type="evidence" value="ECO:0007669"/>
    <property type="project" value="UniProtKB-KW"/>
</dbReference>
<protein>
    <recommendedName>
        <fullName evidence="1">protein-serine/threonine phosphatase</fullName>
        <ecNumber evidence="1">3.1.3.16</ecNumber>
    </recommendedName>
    <alternativeName>
        <fullName evidence="15">Protein-serine/threonine phosphatase</fullName>
    </alternativeName>
    <alternativeName>
        <fullName evidence="14">Serine/threonine-protein kinase</fullName>
    </alternativeName>
</protein>
<keyword evidence="10" id="KW-0904">Protein phosphatase</keyword>
<dbReference type="SMART" id="SM00331">
    <property type="entry name" value="PP2C_SIG"/>
    <property type="match status" value="1"/>
</dbReference>
<name>A0A239MBY4_9ACTN</name>
<dbReference type="RefSeq" id="WP_245939157.1">
    <property type="nucleotide sequence ID" value="NZ_FZOF01000023.1"/>
</dbReference>
<dbReference type="PANTHER" id="PTHR43156">
    <property type="entry name" value="STAGE II SPORULATION PROTEIN E-RELATED"/>
    <property type="match status" value="1"/>
</dbReference>
<dbReference type="InterPro" id="IPR001932">
    <property type="entry name" value="PPM-type_phosphatase-like_dom"/>
</dbReference>
<dbReference type="InterPro" id="IPR052016">
    <property type="entry name" value="Bact_Sigma-Reg"/>
</dbReference>
<evidence type="ECO:0000313" key="17">
    <source>
        <dbReference type="EMBL" id="SNT39319.1"/>
    </source>
</evidence>
<dbReference type="Gene3D" id="3.30.450.40">
    <property type="match status" value="2"/>
</dbReference>
<evidence type="ECO:0000256" key="5">
    <source>
        <dbReference type="ARBA" id="ARBA00022741"/>
    </source>
</evidence>
<evidence type="ECO:0000256" key="3">
    <source>
        <dbReference type="ARBA" id="ARBA00022679"/>
    </source>
</evidence>
<keyword evidence="18" id="KW-1185">Reference proteome</keyword>
<keyword evidence="2" id="KW-0597">Phosphoprotein</keyword>
<keyword evidence="4" id="KW-0479">Metal-binding</keyword>
<organism evidence="17 18">
    <name type="scientific">Actinacidiphila glaucinigra</name>
    <dbReference type="NCBI Taxonomy" id="235986"/>
    <lineage>
        <taxon>Bacteria</taxon>
        <taxon>Bacillati</taxon>
        <taxon>Actinomycetota</taxon>
        <taxon>Actinomycetes</taxon>
        <taxon>Kitasatosporales</taxon>
        <taxon>Streptomycetaceae</taxon>
        <taxon>Actinacidiphila</taxon>
    </lineage>
</organism>
<dbReference type="InterPro" id="IPR036457">
    <property type="entry name" value="PPM-type-like_dom_sf"/>
</dbReference>
<evidence type="ECO:0000256" key="11">
    <source>
        <dbReference type="ARBA" id="ARBA00023211"/>
    </source>
</evidence>
<evidence type="ECO:0000256" key="13">
    <source>
        <dbReference type="ARBA" id="ARBA00056274"/>
    </source>
</evidence>
<evidence type="ECO:0000256" key="7">
    <source>
        <dbReference type="ARBA" id="ARBA00022801"/>
    </source>
</evidence>
<dbReference type="InterPro" id="IPR035965">
    <property type="entry name" value="PAS-like_dom_sf"/>
</dbReference>
<dbReference type="EC" id="3.1.3.16" evidence="1"/>